<protein>
    <recommendedName>
        <fullName evidence="10">Fungal lipase-type domain-containing protein</fullName>
    </recommendedName>
</protein>
<accession>A0AAW1M8Y7</accession>
<dbReference type="CDD" id="cd00519">
    <property type="entry name" value="Lipase_3"/>
    <property type="match status" value="1"/>
</dbReference>
<reference evidence="11" key="1">
    <citation type="submission" date="2024-03" db="EMBL/GenBank/DDBJ databases">
        <title>WGS assembly of Saponaria officinalis var. Norfolk2.</title>
        <authorList>
            <person name="Jenkins J."/>
            <person name="Shu S."/>
            <person name="Grimwood J."/>
            <person name="Barry K."/>
            <person name="Goodstein D."/>
            <person name="Schmutz J."/>
            <person name="Leebens-Mack J."/>
            <person name="Osbourn A."/>
        </authorList>
    </citation>
    <scope>NUCLEOTIDE SEQUENCE [LARGE SCALE GENOMIC DNA]</scope>
    <source>
        <strain evidence="11">JIC</strain>
    </source>
</reference>
<comment type="subcellular location">
    <subcellularLocation>
        <location evidence="1">Plastid</location>
        <location evidence="1">Chloroplast</location>
    </subcellularLocation>
</comment>
<keyword evidence="12" id="KW-1185">Reference proteome</keyword>
<keyword evidence="7" id="KW-0442">Lipid degradation</keyword>
<feature type="region of interest" description="Disordered" evidence="9">
    <location>
        <begin position="349"/>
        <end position="368"/>
    </location>
</feature>
<dbReference type="PANTHER" id="PTHR31403">
    <property type="entry name" value="PHOSPHOLIPASE A1-IBETA2, CHLOROPLASTIC"/>
    <property type="match status" value="1"/>
</dbReference>
<feature type="compositionally biased region" description="Low complexity" evidence="9">
    <location>
        <begin position="354"/>
        <end position="366"/>
    </location>
</feature>
<dbReference type="PANTHER" id="PTHR31403:SF54">
    <property type="entry name" value="PHOSPHOLIPASE A(1) DAD1, CHLOROPLASTIC"/>
    <property type="match status" value="1"/>
</dbReference>
<name>A0AAW1M8Y7_SAPOF</name>
<evidence type="ECO:0000256" key="3">
    <source>
        <dbReference type="ARBA" id="ARBA00022528"/>
    </source>
</evidence>
<evidence type="ECO:0000313" key="12">
    <source>
        <dbReference type="Proteomes" id="UP001443914"/>
    </source>
</evidence>
<dbReference type="EMBL" id="JBDFQZ010000003">
    <property type="protein sequence ID" value="KAK9742744.1"/>
    <property type="molecule type" value="Genomic_DNA"/>
</dbReference>
<evidence type="ECO:0000256" key="9">
    <source>
        <dbReference type="SAM" id="MobiDB-lite"/>
    </source>
</evidence>
<dbReference type="Proteomes" id="UP001443914">
    <property type="component" value="Unassembled WGS sequence"/>
</dbReference>
<comment type="caution">
    <text evidence="11">The sequence shown here is derived from an EMBL/GenBank/DDBJ whole genome shotgun (WGS) entry which is preliminary data.</text>
</comment>
<keyword evidence="4" id="KW-0934">Plastid</keyword>
<evidence type="ECO:0000256" key="6">
    <source>
        <dbReference type="ARBA" id="ARBA00022946"/>
    </source>
</evidence>
<evidence type="ECO:0000256" key="2">
    <source>
        <dbReference type="ARBA" id="ARBA00010701"/>
    </source>
</evidence>
<evidence type="ECO:0000256" key="4">
    <source>
        <dbReference type="ARBA" id="ARBA00022640"/>
    </source>
</evidence>
<comment type="similarity">
    <text evidence="2">Belongs to the AB hydrolase superfamily. Lipase family.</text>
</comment>
<dbReference type="GO" id="GO:0047714">
    <property type="term" value="F:galactolipase activity"/>
    <property type="evidence" value="ECO:0007669"/>
    <property type="project" value="UniProtKB-ARBA"/>
</dbReference>
<keyword evidence="5" id="KW-0378">Hydrolase</keyword>
<dbReference type="AlphaFoldDB" id="A0AAW1M8Y7"/>
<evidence type="ECO:0000313" key="11">
    <source>
        <dbReference type="EMBL" id="KAK9742744.1"/>
    </source>
</evidence>
<dbReference type="Pfam" id="PF01764">
    <property type="entry name" value="Lipase_3"/>
    <property type="match status" value="1"/>
</dbReference>
<dbReference type="InterPro" id="IPR002921">
    <property type="entry name" value="Fungal_lipase-type"/>
</dbReference>
<dbReference type="GO" id="GO:0008970">
    <property type="term" value="F:phospholipase A1 activity"/>
    <property type="evidence" value="ECO:0007669"/>
    <property type="project" value="UniProtKB-ARBA"/>
</dbReference>
<dbReference type="GO" id="GO:0009507">
    <property type="term" value="C:chloroplast"/>
    <property type="evidence" value="ECO:0007669"/>
    <property type="project" value="UniProtKB-SubCell"/>
</dbReference>
<keyword evidence="6" id="KW-0809">Transit peptide</keyword>
<dbReference type="SUPFAM" id="SSF53474">
    <property type="entry name" value="alpha/beta-Hydrolases"/>
    <property type="match status" value="1"/>
</dbReference>
<evidence type="ECO:0000256" key="8">
    <source>
        <dbReference type="ARBA" id="ARBA00023098"/>
    </source>
</evidence>
<evidence type="ECO:0000256" key="5">
    <source>
        <dbReference type="ARBA" id="ARBA00022801"/>
    </source>
</evidence>
<feature type="domain" description="Fungal lipase-type" evidence="10">
    <location>
        <begin position="195"/>
        <end position="346"/>
    </location>
</feature>
<evidence type="ECO:0000256" key="1">
    <source>
        <dbReference type="ARBA" id="ARBA00004229"/>
    </source>
</evidence>
<sequence>MRLSLKSPKLYDLFTLNNLVPHVKQKHKSCSCNLTQQVSFTPQQYYGDHTSSNKWESFLEPVHGRPNPSRLADRWMEYMGVEDWAGLLDPLDDNLRTEIIRYGSFVEAAYRAFDFDPSSESYGSSKHPKRYLLEECGFPSTGYRATCNLRATSGIQVPDWAKSSGAATMQSSWIGYVAVCHNKAVIDRLGRRDVVIALRGTATCLEWLENLRATLTPIPWDQNVVPASDQGGAPMVESGFLSLYTSGSETQPSLQDTLRSEIQRILNLYPDEELSFTITGHSLGAALATLAAHDIKTTFDRAPLVTVMSFGGPRVGNSSFRSTIEKQGTKVLRIVNPNDLITKIPGFATDSNENHTTTNNNNNNNNAGKVHPLARLWPSWMKKRVHDPQWVYAEVGHELRLTMPETGNGLYYFNNMNLAKCHDLKTYLHLVAEGVTSNCPIRASIRRKKQGVQNQKISPITV</sequence>
<dbReference type="GO" id="GO:0016042">
    <property type="term" value="P:lipid catabolic process"/>
    <property type="evidence" value="ECO:0007669"/>
    <property type="project" value="UniProtKB-KW"/>
</dbReference>
<gene>
    <name evidence="11" type="ORF">RND81_03G194800</name>
</gene>
<proteinExistence type="inferred from homology"/>
<keyword evidence="8" id="KW-0443">Lipid metabolism</keyword>
<organism evidence="11 12">
    <name type="scientific">Saponaria officinalis</name>
    <name type="common">Common soapwort</name>
    <name type="synonym">Lychnis saponaria</name>
    <dbReference type="NCBI Taxonomy" id="3572"/>
    <lineage>
        <taxon>Eukaryota</taxon>
        <taxon>Viridiplantae</taxon>
        <taxon>Streptophyta</taxon>
        <taxon>Embryophyta</taxon>
        <taxon>Tracheophyta</taxon>
        <taxon>Spermatophyta</taxon>
        <taxon>Magnoliopsida</taxon>
        <taxon>eudicotyledons</taxon>
        <taxon>Gunneridae</taxon>
        <taxon>Pentapetalae</taxon>
        <taxon>Caryophyllales</taxon>
        <taxon>Caryophyllaceae</taxon>
        <taxon>Caryophylleae</taxon>
        <taxon>Saponaria</taxon>
    </lineage>
</organism>
<evidence type="ECO:0000256" key="7">
    <source>
        <dbReference type="ARBA" id="ARBA00022963"/>
    </source>
</evidence>
<dbReference type="InterPro" id="IPR029058">
    <property type="entry name" value="AB_hydrolase_fold"/>
</dbReference>
<evidence type="ECO:0000259" key="10">
    <source>
        <dbReference type="Pfam" id="PF01764"/>
    </source>
</evidence>
<keyword evidence="3" id="KW-0150">Chloroplast</keyword>
<dbReference type="Gene3D" id="3.40.50.1820">
    <property type="entry name" value="alpha/beta hydrolase"/>
    <property type="match status" value="1"/>
</dbReference>